<sequence>MNVKQLLTDKYEFTFGEFCEGKCDPEYCFICFKLICEPAYITNEAEQMHKSCGELPVEIQHPLHPRHPLKIQFLERDFGDLICDGCRHMSLSFNYECKKCKFHLDVKCVLEYEGQALVEKVEAFTNYHRHKLQLLHASISLLALQHLNKYIFCCSCLEPLRDSFYACVRCGLFIHQSCLDTIPEQVESSFHAQHPLFPRITTSGYERCRGCGKRVKGIELRCQRCEYSFHVSCGKHTTPSIRLVVHKHNLFYVCHSPRRTSRCAECRKRCEGARYRCVQCNENFHVECILPPELTHECHDHPLTLTNSVVPKCNPNEFRCDICEMEGDLKHHVYHCEECYYIAHIECVLSEEDPSLEMVLKSTDDSDQQIKEVQEAVSEEEENEVQEDGSWYESVRFGREMYEPEMYDSEESGYEEQKNDKLNKRIAKVKKQIEGLTFELQRLEFLERQRELYQNSK</sequence>
<organism evidence="3 4">
    <name type="scientific">Xanthoceras sorbifolium</name>
    <dbReference type="NCBI Taxonomy" id="99658"/>
    <lineage>
        <taxon>Eukaryota</taxon>
        <taxon>Viridiplantae</taxon>
        <taxon>Streptophyta</taxon>
        <taxon>Embryophyta</taxon>
        <taxon>Tracheophyta</taxon>
        <taxon>Spermatophyta</taxon>
        <taxon>Magnoliopsida</taxon>
        <taxon>eudicotyledons</taxon>
        <taxon>Gunneridae</taxon>
        <taxon>Pentapetalae</taxon>
        <taxon>rosids</taxon>
        <taxon>malvids</taxon>
        <taxon>Sapindales</taxon>
        <taxon>Sapindaceae</taxon>
        <taxon>Xanthoceroideae</taxon>
        <taxon>Xanthoceras</taxon>
    </lineage>
</organism>
<gene>
    <name evidence="3" type="ORF">JRO89_XS03G0311000</name>
</gene>
<keyword evidence="1" id="KW-0677">Repeat</keyword>
<feature type="domain" description="DC1" evidence="2">
    <location>
        <begin position="62"/>
        <end position="109"/>
    </location>
</feature>
<dbReference type="Proteomes" id="UP000827721">
    <property type="component" value="Unassembled WGS sequence"/>
</dbReference>
<evidence type="ECO:0000313" key="3">
    <source>
        <dbReference type="EMBL" id="KAH7574553.1"/>
    </source>
</evidence>
<dbReference type="SUPFAM" id="SSF57889">
    <property type="entry name" value="Cysteine-rich domain"/>
    <property type="match status" value="4"/>
</dbReference>
<dbReference type="Pfam" id="PF03107">
    <property type="entry name" value="C1_2"/>
    <property type="match status" value="3"/>
</dbReference>
<evidence type="ECO:0000256" key="1">
    <source>
        <dbReference type="ARBA" id="ARBA00022737"/>
    </source>
</evidence>
<protein>
    <recommendedName>
        <fullName evidence="2">DC1 domain-containing protein</fullName>
    </recommendedName>
</protein>
<feature type="domain" description="DC1" evidence="2">
    <location>
        <begin position="190"/>
        <end position="233"/>
    </location>
</feature>
<proteinExistence type="predicted"/>
<dbReference type="InterPro" id="IPR046349">
    <property type="entry name" value="C1-like_sf"/>
</dbReference>
<reference evidence="3 4" key="1">
    <citation type="submission" date="2021-02" db="EMBL/GenBank/DDBJ databases">
        <title>Plant Genome Project.</title>
        <authorList>
            <person name="Zhang R.-G."/>
        </authorList>
    </citation>
    <scope>NUCLEOTIDE SEQUENCE [LARGE SCALE GENOMIC DNA]</scope>
    <source>
        <tissue evidence="3">Leaves</tissue>
    </source>
</reference>
<dbReference type="PANTHER" id="PTHR46288">
    <property type="entry name" value="PHORBOL-ESTER/DAG-TYPE DOMAIN-CONTAINING PROTEIN"/>
    <property type="match status" value="1"/>
</dbReference>
<keyword evidence="4" id="KW-1185">Reference proteome</keyword>
<feature type="domain" description="DC1" evidence="2">
    <location>
        <begin position="298"/>
        <end position="348"/>
    </location>
</feature>
<name>A0ABQ8IDJ4_9ROSI</name>
<comment type="caution">
    <text evidence="3">The sequence shown here is derived from an EMBL/GenBank/DDBJ whole genome shotgun (WGS) entry which is preliminary data.</text>
</comment>
<evidence type="ECO:0000313" key="4">
    <source>
        <dbReference type="Proteomes" id="UP000827721"/>
    </source>
</evidence>
<dbReference type="EMBL" id="JAFEMO010000003">
    <property type="protein sequence ID" value="KAH7574553.1"/>
    <property type="molecule type" value="Genomic_DNA"/>
</dbReference>
<evidence type="ECO:0000259" key="2">
    <source>
        <dbReference type="Pfam" id="PF03107"/>
    </source>
</evidence>
<dbReference type="InterPro" id="IPR004146">
    <property type="entry name" value="DC1"/>
</dbReference>
<dbReference type="PANTHER" id="PTHR46288:SF86">
    <property type="entry name" value="PHORBOL-ESTER_DAG-TYPE DOMAIN-CONTAINING PROTEIN"/>
    <property type="match status" value="1"/>
</dbReference>
<accession>A0ABQ8IDJ4</accession>